<dbReference type="Proteomes" id="UP000006310">
    <property type="component" value="Chromosome 1"/>
</dbReference>
<dbReference type="EMBL" id="HE978314">
    <property type="protein sequence ID" value="CCK68061.1"/>
    <property type="molecule type" value="Genomic_DNA"/>
</dbReference>
<dbReference type="HOGENOM" id="CLU_1077937_0_0_1"/>
<keyword evidence="2" id="KW-1185">Reference proteome</keyword>
<reference evidence="1 2" key="1">
    <citation type="journal article" date="2011" name="Proc. Natl. Acad. Sci. U.S.A.">
        <title>Evolutionary erosion of yeast sex chromosomes by mating-type switching accidents.</title>
        <authorList>
            <person name="Gordon J.L."/>
            <person name="Armisen D."/>
            <person name="Proux-Wera E."/>
            <person name="Oheigeartaigh S.S."/>
            <person name="Byrne K.P."/>
            <person name="Wolfe K.H."/>
        </authorList>
    </citation>
    <scope>NUCLEOTIDE SEQUENCE [LARGE SCALE GENOMIC DNA]</scope>
    <source>
        <strain evidence="2">ATCC MYA-139 / BCRC 22969 / CBS 8797 / CCRC 22969 / KCTC 17520 / NBRC 10181 / NCYC 3082</strain>
    </source>
</reference>
<name>J7S3M4_HUIN7</name>
<evidence type="ECO:0000313" key="2">
    <source>
        <dbReference type="Proteomes" id="UP000006310"/>
    </source>
</evidence>
<accession>J7S3M4</accession>
<evidence type="ECO:0000313" key="1">
    <source>
        <dbReference type="EMBL" id="CCK68061.1"/>
    </source>
</evidence>
<dbReference type="GeneID" id="34523696"/>
<protein>
    <submittedName>
        <fullName evidence="1">Uncharacterized protein</fullName>
    </submittedName>
</protein>
<proteinExistence type="predicted"/>
<dbReference type="AlphaFoldDB" id="J7S3M4"/>
<sequence>MVIPLTRKLLRDWKHICRSTINKTTESKRYVLKPQDTNVHIWHLLLLEPVVGLELYFILYVDDNVLSLRCLTPNENFPLKMNVNISYMWPILRKEGFFGLIMKLWYLFYGGVGTVQKMEPVSRLLKAWNRIMYRNFTVCFPEVTGYLQEGDYEMVKDLSKQLKEYQHCGAQPIIHSKMNEHNRTNIHESFEALSSHTNDEGLRMFDDVFCPNAVSQSPTDKRNNLFRSDLIIYTQEDEGPPKKEGDSKFHSYWYTRFS</sequence>
<dbReference type="OrthoDB" id="4064925at2759"/>
<dbReference type="KEGG" id="kng:KNAG_0A03810"/>
<dbReference type="eggNOG" id="ENOG502S1UD">
    <property type="taxonomic scope" value="Eukaryota"/>
</dbReference>
<reference evidence="2" key="2">
    <citation type="submission" date="2012-08" db="EMBL/GenBank/DDBJ databases">
        <title>Genome sequence of Kazachstania naganishii.</title>
        <authorList>
            <person name="Gordon J.L."/>
            <person name="Armisen D."/>
            <person name="Proux-Wera E."/>
            <person name="OhEigeartaigh S.S."/>
            <person name="Byrne K.P."/>
            <person name="Wolfe K.H."/>
        </authorList>
    </citation>
    <scope>NUCLEOTIDE SEQUENCE [LARGE SCALE GENOMIC DNA]</scope>
    <source>
        <strain evidence="2">ATCC MYA-139 / BCRC 22969 / CBS 8797 / CCRC 22969 / KCTC 17520 / NBRC 10181 / NCYC 3082</strain>
    </source>
</reference>
<gene>
    <name evidence="1" type="primary">KNAG0A03810</name>
    <name evidence="1" type="ordered locus">KNAG_0A03810</name>
</gene>
<dbReference type="RefSeq" id="XP_022462307.1">
    <property type="nucleotide sequence ID" value="XM_022608119.1"/>
</dbReference>
<organism evidence="1 2">
    <name type="scientific">Huiozyma naganishii (strain ATCC MYA-139 / BCRC 22969 / CBS 8797 / KCTC 17520 / NBRC 10181 / NCYC 3082 / Yp74L-3)</name>
    <name type="common">Yeast</name>
    <name type="synonym">Kazachstania naganishii</name>
    <dbReference type="NCBI Taxonomy" id="1071383"/>
    <lineage>
        <taxon>Eukaryota</taxon>
        <taxon>Fungi</taxon>
        <taxon>Dikarya</taxon>
        <taxon>Ascomycota</taxon>
        <taxon>Saccharomycotina</taxon>
        <taxon>Saccharomycetes</taxon>
        <taxon>Saccharomycetales</taxon>
        <taxon>Saccharomycetaceae</taxon>
        <taxon>Huiozyma</taxon>
    </lineage>
</organism>